<feature type="compositionally biased region" description="Basic and acidic residues" evidence="1">
    <location>
        <begin position="368"/>
        <end position="393"/>
    </location>
</feature>
<keyword evidence="4" id="KW-1185">Reference proteome</keyword>
<dbReference type="OrthoDB" id="79367at2759"/>
<dbReference type="SUPFAM" id="SSF48464">
    <property type="entry name" value="ENTH/VHS domain"/>
    <property type="match status" value="1"/>
</dbReference>
<feature type="compositionally biased region" description="Basic and acidic residues" evidence="1">
    <location>
        <begin position="448"/>
        <end position="461"/>
    </location>
</feature>
<name>A0A8H5B5W8_9AGAR</name>
<protein>
    <recommendedName>
        <fullName evidence="2">CID domain-containing protein</fullName>
    </recommendedName>
</protein>
<feature type="compositionally biased region" description="Polar residues" evidence="1">
    <location>
        <begin position="298"/>
        <end position="315"/>
    </location>
</feature>
<evidence type="ECO:0000313" key="4">
    <source>
        <dbReference type="Proteomes" id="UP000567179"/>
    </source>
</evidence>
<dbReference type="PROSITE" id="PS51391">
    <property type="entry name" value="CID"/>
    <property type="match status" value="1"/>
</dbReference>
<reference evidence="3 4" key="1">
    <citation type="journal article" date="2020" name="ISME J.">
        <title>Uncovering the hidden diversity of litter-decomposition mechanisms in mushroom-forming fungi.</title>
        <authorList>
            <person name="Floudas D."/>
            <person name="Bentzer J."/>
            <person name="Ahren D."/>
            <person name="Johansson T."/>
            <person name="Persson P."/>
            <person name="Tunlid A."/>
        </authorList>
    </citation>
    <scope>NUCLEOTIDE SEQUENCE [LARGE SCALE GENOMIC DNA]</scope>
    <source>
        <strain evidence="3 4">CBS 101986</strain>
    </source>
</reference>
<gene>
    <name evidence="3" type="ORF">D9619_006423</name>
</gene>
<feature type="compositionally biased region" description="Low complexity" evidence="1">
    <location>
        <begin position="422"/>
        <end position="438"/>
    </location>
</feature>
<sequence>MSLPEFEAILKEVVNAKRLSASKMANLTDLTMKNMEACLRRFVPVYSTLTNLFLFAQHDTQLVSILYRTHKSLPTATAKISSLYVFDALSRAAKHHATKHGLSGDAYTHPGNSASFLFKVGGVVEGLFQDMVTYGSMETKEKTKKILDIWVKGSTFPPEVLAQLAGILKGSQQVSGVENSTPPAIVPQAQPIQVAQPAIQAVHSPAPLDPRTSASVGYHPFQMPAAATPPAPIADPQAALLALLTQAAANNNTMNIPPLQSNATIHAGVPQLAVLQQLAHTAVSVPSVPQFLPPTDRVNIQNTPSSSGVNGSAHSPPSYRNEPRVMVKSEQRYNGYRSPESEARPESRFDERDNMRGRPYRGGFRGRGRGDRGFGRNWDQHDRDYYRNSERDQSPTYSGRGGRSRSRSPPSRYRDGKVSRFTSPPRRSMAASPPTRRSTPSGKPQPEPGKDEFGRDIRPESPKSPVTTQEPPVQPDPHKSPVQPLQPPSDPRPPLAATTSTNHEPLSSVAPSVHPNIPPAKPIAPVSNIADKQTGMESFNIATFDLTSPASWEALGKMWHVTNGYLPSTEELMTFVMPMFAANAGGIAQATPSATGMNNHESPKATIPTGPARGFGRGRGTFGRGRGGGVYGHAHGRQNEAPWGYNDYSQTDAIVLGGGNMDSNDKMQQSPTNYVQDHDTAVPVTSDEQGSGQGGGRMQRVGDKWVFVRGTNGEAS</sequence>
<accession>A0A8H5B5W8</accession>
<dbReference type="AlphaFoldDB" id="A0A8H5B5W8"/>
<evidence type="ECO:0000313" key="3">
    <source>
        <dbReference type="EMBL" id="KAF5316658.1"/>
    </source>
</evidence>
<dbReference type="SMART" id="SM00582">
    <property type="entry name" value="RPR"/>
    <property type="match status" value="1"/>
</dbReference>
<feature type="domain" description="CID" evidence="2">
    <location>
        <begin position="1"/>
        <end position="172"/>
    </location>
</feature>
<dbReference type="Proteomes" id="UP000567179">
    <property type="component" value="Unassembled WGS sequence"/>
</dbReference>
<feature type="region of interest" description="Disordered" evidence="1">
    <location>
        <begin position="683"/>
        <end position="703"/>
    </location>
</feature>
<organism evidence="3 4">
    <name type="scientific">Psilocybe cf. subviscida</name>
    <dbReference type="NCBI Taxonomy" id="2480587"/>
    <lineage>
        <taxon>Eukaryota</taxon>
        <taxon>Fungi</taxon>
        <taxon>Dikarya</taxon>
        <taxon>Basidiomycota</taxon>
        <taxon>Agaricomycotina</taxon>
        <taxon>Agaricomycetes</taxon>
        <taxon>Agaricomycetidae</taxon>
        <taxon>Agaricales</taxon>
        <taxon>Agaricineae</taxon>
        <taxon>Strophariaceae</taxon>
        <taxon>Psilocybe</taxon>
    </lineage>
</organism>
<dbReference type="InterPro" id="IPR006569">
    <property type="entry name" value="CID_dom"/>
</dbReference>
<evidence type="ECO:0000256" key="1">
    <source>
        <dbReference type="SAM" id="MobiDB-lite"/>
    </source>
</evidence>
<dbReference type="EMBL" id="JAACJJ010000042">
    <property type="protein sequence ID" value="KAF5316658.1"/>
    <property type="molecule type" value="Genomic_DNA"/>
</dbReference>
<dbReference type="InterPro" id="IPR008942">
    <property type="entry name" value="ENTH_VHS"/>
</dbReference>
<dbReference type="Gene3D" id="1.25.40.90">
    <property type="match status" value="1"/>
</dbReference>
<dbReference type="Pfam" id="PF04818">
    <property type="entry name" value="CID"/>
    <property type="match status" value="1"/>
</dbReference>
<feature type="region of interest" description="Disordered" evidence="1">
    <location>
        <begin position="294"/>
        <end position="525"/>
    </location>
</feature>
<feature type="compositionally biased region" description="Basic and acidic residues" evidence="1">
    <location>
        <begin position="321"/>
        <end position="331"/>
    </location>
</feature>
<evidence type="ECO:0000259" key="2">
    <source>
        <dbReference type="PROSITE" id="PS51391"/>
    </source>
</evidence>
<feature type="compositionally biased region" description="Pro residues" evidence="1">
    <location>
        <begin position="484"/>
        <end position="494"/>
    </location>
</feature>
<proteinExistence type="predicted"/>
<comment type="caution">
    <text evidence="3">The sequence shown here is derived from an EMBL/GenBank/DDBJ whole genome shotgun (WGS) entry which is preliminary data.</text>
</comment>
<feature type="compositionally biased region" description="Basic and acidic residues" evidence="1">
    <location>
        <begin position="339"/>
        <end position="356"/>
    </location>
</feature>